<dbReference type="Proteomes" id="UP001357485">
    <property type="component" value="Unassembled WGS sequence"/>
</dbReference>
<dbReference type="EMBL" id="JAVRRA010019150">
    <property type="protein sequence ID" value="KAK5184304.1"/>
    <property type="molecule type" value="Genomic_DNA"/>
</dbReference>
<proteinExistence type="predicted"/>
<dbReference type="InterPro" id="IPR029058">
    <property type="entry name" value="AB_hydrolase_fold"/>
</dbReference>
<keyword evidence="2" id="KW-1185">Reference proteome</keyword>
<dbReference type="SUPFAM" id="SSF53474">
    <property type="entry name" value="alpha/beta-Hydrolases"/>
    <property type="match status" value="1"/>
</dbReference>
<evidence type="ECO:0000313" key="2">
    <source>
        <dbReference type="Proteomes" id="UP001357485"/>
    </source>
</evidence>
<name>A0ABR0LJD7_9PEZI</name>
<evidence type="ECO:0008006" key="3">
    <source>
        <dbReference type="Google" id="ProtNLM"/>
    </source>
</evidence>
<accession>A0ABR0LJD7</accession>
<reference evidence="1 2" key="1">
    <citation type="submission" date="2023-08" db="EMBL/GenBank/DDBJ databases">
        <title>Black Yeasts Isolated from many extreme environments.</title>
        <authorList>
            <person name="Coleine C."/>
            <person name="Stajich J.E."/>
            <person name="Selbmann L."/>
        </authorList>
    </citation>
    <scope>NUCLEOTIDE SEQUENCE [LARGE SCALE GENOMIC DNA]</scope>
    <source>
        <strain evidence="1 2">CCFEE 536</strain>
    </source>
</reference>
<sequence>MGQSFGGFCSITYLSFFPEGLKEAFLCGGLQPLVKGPDEVYRRLYKKVIQRNESYYQKYPEDVERVKSIVKLLQRFGNSTVRLPSEGSLSARRFQQLGLMFGAH</sequence>
<organism evidence="1 2">
    <name type="scientific">Cryomyces antarcticus</name>
    <dbReference type="NCBI Taxonomy" id="329879"/>
    <lineage>
        <taxon>Eukaryota</taxon>
        <taxon>Fungi</taxon>
        <taxon>Dikarya</taxon>
        <taxon>Ascomycota</taxon>
        <taxon>Pezizomycotina</taxon>
        <taxon>Dothideomycetes</taxon>
        <taxon>Dothideomycetes incertae sedis</taxon>
        <taxon>Cryomyces</taxon>
    </lineage>
</organism>
<protein>
    <recommendedName>
        <fullName evidence="3">AB hydrolase-1 domain-containing protein</fullName>
    </recommendedName>
</protein>
<gene>
    <name evidence="1" type="ORF">LTR16_009997</name>
</gene>
<feature type="non-terminal residue" evidence="1">
    <location>
        <position position="104"/>
    </location>
</feature>
<comment type="caution">
    <text evidence="1">The sequence shown here is derived from an EMBL/GenBank/DDBJ whole genome shotgun (WGS) entry which is preliminary data.</text>
</comment>
<evidence type="ECO:0000313" key="1">
    <source>
        <dbReference type="EMBL" id="KAK5184304.1"/>
    </source>
</evidence>